<feature type="transmembrane region" description="Helical" evidence="1">
    <location>
        <begin position="16"/>
        <end position="38"/>
    </location>
</feature>
<name>Q54S49_DICDI</name>
<dbReference type="AlphaFoldDB" id="Q54S49"/>
<keyword evidence="1" id="KW-0472">Membrane</keyword>
<organism evidence="2 3">
    <name type="scientific">Dictyostelium discoideum</name>
    <name type="common">Social amoeba</name>
    <dbReference type="NCBI Taxonomy" id="44689"/>
    <lineage>
        <taxon>Eukaryota</taxon>
        <taxon>Amoebozoa</taxon>
        <taxon>Evosea</taxon>
        <taxon>Eumycetozoa</taxon>
        <taxon>Dictyostelia</taxon>
        <taxon>Dictyosteliales</taxon>
        <taxon>Dictyosteliaceae</taxon>
        <taxon>Dictyostelium</taxon>
    </lineage>
</organism>
<dbReference type="PaxDb" id="44689-DDB0204906"/>
<gene>
    <name evidence="2" type="ORF">DDB_G0282665</name>
</gene>
<dbReference type="VEuPathDB" id="AmoebaDB:DDB_G0282665"/>
<proteinExistence type="predicted"/>
<dbReference type="FunCoup" id="Q54S49">
    <property type="interactions" value="877"/>
</dbReference>
<evidence type="ECO:0008006" key="4">
    <source>
        <dbReference type="Google" id="ProtNLM"/>
    </source>
</evidence>
<feature type="transmembrane region" description="Helical" evidence="1">
    <location>
        <begin position="58"/>
        <end position="77"/>
    </location>
</feature>
<dbReference type="HOGENOM" id="CLU_2404154_0_0_1"/>
<comment type="caution">
    <text evidence="2">The sequence shown here is derived from an EMBL/GenBank/DDBJ whole genome shotgun (WGS) entry which is preliminary data.</text>
</comment>
<dbReference type="EMBL" id="AAFI02000047">
    <property type="protein sequence ID" value="EAL66192.1"/>
    <property type="molecule type" value="Genomic_DNA"/>
</dbReference>
<sequence length="93" mass="10910">MEIYTHYNVDRESLETFLYILKVLLAFICCTPLSLASPTISSVLLNQLPKFLNPSHQYVLPFVLSLSFILNSIIYYYKRRNNIPQNQLLDIIR</sequence>
<dbReference type="InParanoid" id="Q54S49"/>
<evidence type="ECO:0000256" key="1">
    <source>
        <dbReference type="SAM" id="Phobius"/>
    </source>
</evidence>
<evidence type="ECO:0000313" key="3">
    <source>
        <dbReference type="Proteomes" id="UP000002195"/>
    </source>
</evidence>
<reference evidence="2 3" key="1">
    <citation type="journal article" date="2005" name="Nature">
        <title>The genome of the social amoeba Dictyostelium discoideum.</title>
        <authorList>
            <consortium name="The Dictyostelium discoideum Sequencing Consortium"/>
            <person name="Eichinger L."/>
            <person name="Pachebat J.A."/>
            <person name="Glockner G."/>
            <person name="Rajandream M.A."/>
            <person name="Sucgang R."/>
            <person name="Berriman M."/>
            <person name="Song J."/>
            <person name="Olsen R."/>
            <person name="Szafranski K."/>
            <person name="Xu Q."/>
            <person name="Tunggal B."/>
            <person name="Kummerfeld S."/>
            <person name="Madera M."/>
            <person name="Konfortov B.A."/>
            <person name="Rivero F."/>
            <person name="Bankier A.T."/>
            <person name="Lehmann R."/>
            <person name="Hamlin N."/>
            <person name="Davies R."/>
            <person name="Gaudet P."/>
            <person name="Fey P."/>
            <person name="Pilcher K."/>
            <person name="Chen G."/>
            <person name="Saunders D."/>
            <person name="Sodergren E."/>
            <person name="Davis P."/>
            <person name="Kerhornou A."/>
            <person name="Nie X."/>
            <person name="Hall N."/>
            <person name="Anjard C."/>
            <person name="Hemphill L."/>
            <person name="Bason N."/>
            <person name="Farbrother P."/>
            <person name="Desany B."/>
            <person name="Just E."/>
            <person name="Morio T."/>
            <person name="Rost R."/>
            <person name="Churcher C."/>
            <person name="Cooper J."/>
            <person name="Haydock S."/>
            <person name="van Driessche N."/>
            <person name="Cronin A."/>
            <person name="Goodhead I."/>
            <person name="Muzny D."/>
            <person name="Mourier T."/>
            <person name="Pain A."/>
            <person name="Lu M."/>
            <person name="Harper D."/>
            <person name="Lindsay R."/>
            <person name="Hauser H."/>
            <person name="James K."/>
            <person name="Quiles M."/>
            <person name="Madan Babu M."/>
            <person name="Saito T."/>
            <person name="Buchrieser C."/>
            <person name="Wardroper A."/>
            <person name="Felder M."/>
            <person name="Thangavelu M."/>
            <person name="Johnson D."/>
            <person name="Knights A."/>
            <person name="Loulseged H."/>
            <person name="Mungall K."/>
            <person name="Oliver K."/>
            <person name="Price C."/>
            <person name="Quail M.A."/>
            <person name="Urushihara H."/>
            <person name="Hernandez J."/>
            <person name="Rabbinowitsch E."/>
            <person name="Steffen D."/>
            <person name="Sanders M."/>
            <person name="Ma J."/>
            <person name="Kohara Y."/>
            <person name="Sharp S."/>
            <person name="Simmonds M."/>
            <person name="Spiegler S."/>
            <person name="Tivey A."/>
            <person name="Sugano S."/>
            <person name="White B."/>
            <person name="Walker D."/>
            <person name="Woodward J."/>
            <person name="Winckler T."/>
            <person name="Tanaka Y."/>
            <person name="Shaulsky G."/>
            <person name="Schleicher M."/>
            <person name="Weinstock G."/>
            <person name="Rosenthal A."/>
            <person name="Cox E.C."/>
            <person name="Chisholm R.L."/>
            <person name="Gibbs R."/>
            <person name="Loomis W.F."/>
            <person name="Platzer M."/>
            <person name="Kay R.R."/>
            <person name="Williams J."/>
            <person name="Dear P.H."/>
            <person name="Noegel A.A."/>
            <person name="Barrell B."/>
            <person name="Kuspa A."/>
        </authorList>
    </citation>
    <scope>NUCLEOTIDE SEQUENCE [LARGE SCALE GENOMIC DNA]</scope>
    <source>
        <strain evidence="2 3">AX4</strain>
    </source>
</reference>
<accession>Q54S49</accession>
<dbReference type="KEGG" id="ddi:DDB_G0282665"/>
<dbReference type="eggNOG" id="ENOG502RIDM">
    <property type="taxonomic scope" value="Eukaryota"/>
</dbReference>
<dbReference type="RefSeq" id="XP_640190.1">
    <property type="nucleotide sequence ID" value="XM_635098.1"/>
</dbReference>
<protein>
    <recommendedName>
        <fullName evidence="4">Transmembrane protein</fullName>
    </recommendedName>
</protein>
<keyword evidence="3" id="KW-1185">Reference proteome</keyword>
<evidence type="ECO:0000313" key="2">
    <source>
        <dbReference type="EMBL" id="EAL66192.1"/>
    </source>
</evidence>
<keyword evidence="1" id="KW-1133">Transmembrane helix</keyword>
<dbReference type="GeneID" id="8623731"/>
<keyword evidence="1" id="KW-0812">Transmembrane</keyword>
<dbReference type="Proteomes" id="UP000002195">
    <property type="component" value="Unassembled WGS sequence"/>
</dbReference>